<comment type="caution">
    <text evidence="1">The sequence shown here is derived from an EMBL/GenBank/DDBJ whole genome shotgun (WGS) entry which is preliminary data.</text>
</comment>
<dbReference type="EMBL" id="MU865423">
    <property type="protein sequence ID" value="KAK4223545.1"/>
    <property type="molecule type" value="Genomic_DNA"/>
</dbReference>
<name>A0AAN7BHK6_9PEZI</name>
<dbReference type="AlphaFoldDB" id="A0AAN7BHK6"/>
<organism evidence="1 2">
    <name type="scientific">Podospora fimiseda</name>
    <dbReference type="NCBI Taxonomy" id="252190"/>
    <lineage>
        <taxon>Eukaryota</taxon>
        <taxon>Fungi</taxon>
        <taxon>Dikarya</taxon>
        <taxon>Ascomycota</taxon>
        <taxon>Pezizomycotina</taxon>
        <taxon>Sordariomycetes</taxon>
        <taxon>Sordariomycetidae</taxon>
        <taxon>Sordariales</taxon>
        <taxon>Podosporaceae</taxon>
        <taxon>Podospora</taxon>
    </lineage>
</organism>
<evidence type="ECO:0000313" key="2">
    <source>
        <dbReference type="Proteomes" id="UP001301958"/>
    </source>
</evidence>
<reference evidence="1" key="2">
    <citation type="submission" date="2023-05" db="EMBL/GenBank/DDBJ databases">
        <authorList>
            <consortium name="Lawrence Berkeley National Laboratory"/>
            <person name="Steindorff A."/>
            <person name="Hensen N."/>
            <person name="Bonometti L."/>
            <person name="Westerberg I."/>
            <person name="Brannstrom I.O."/>
            <person name="Guillou S."/>
            <person name="Cros-Aarteil S."/>
            <person name="Calhoun S."/>
            <person name="Haridas S."/>
            <person name="Kuo A."/>
            <person name="Mondo S."/>
            <person name="Pangilinan J."/>
            <person name="Riley R."/>
            <person name="Labutti K."/>
            <person name="Andreopoulos B."/>
            <person name="Lipzen A."/>
            <person name="Chen C."/>
            <person name="Yanf M."/>
            <person name="Daum C."/>
            <person name="Ng V."/>
            <person name="Clum A."/>
            <person name="Ohm R."/>
            <person name="Martin F."/>
            <person name="Silar P."/>
            <person name="Natvig D."/>
            <person name="Lalanne C."/>
            <person name="Gautier V."/>
            <person name="Ament-Velasquez S.L."/>
            <person name="Kruys A."/>
            <person name="Hutchinson M.I."/>
            <person name="Powell A.J."/>
            <person name="Barry K."/>
            <person name="Miller A.N."/>
            <person name="Grigoriev I.V."/>
            <person name="Debuchy R."/>
            <person name="Gladieux P."/>
            <person name="Thoren M.H."/>
            <person name="Johannesson H."/>
        </authorList>
    </citation>
    <scope>NUCLEOTIDE SEQUENCE</scope>
    <source>
        <strain evidence="1">CBS 990.96</strain>
    </source>
</reference>
<evidence type="ECO:0000313" key="1">
    <source>
        <dbReference type="EMBL" id="KAK4223545.1"/>
    </source>
</evidence>
<sequence length="100" mass="11344">MCKFNHYQIYCDQCNTICAWVVLDAEFDGEIFEIKQCANPSKECLKGAPRKRGKCMSIKPCAYCAESYVDEQTGGNCEFLAHVEWVGLDPNPRGNKVEKK</sequence>
<keyword evidence="2" id="KW-1185">Reference proteome</keyword>
<protein>
    <submittedName>
        <fullName evidence="1">Uncharacterized protein</fullName>
    </submittedName>
</protein>
<reference evidence="1" key="1">
    <citation type="journal article" date="2023" name="Mol. Phylogenet. Evol.">
        <title>Genome-scale phylogeny and comparative genomics of the fungal order Sordariales.</title>
        <authorList>
            <person name="Hensen N."/>
            <person name="Bonometti L."/>
            <person name="Westerberg I."/>
            <person name="Brannstrom I.O."/>
            <person name="Guillou S."/>
            <person name="Cros-Aarteil S."/>
            <person name="Calhoun S."/>
            <person name="Haridas S."/>
            <person name="Kuo A."/>
            <person name="Mondo S."/>
            <person name="Pangilinan J."/>
            <person name="Riley R."/>
            <person name="LaButti K."/>
            <person name="Andreopoulos B."/>
            <person name="Lipzen A."/>
            <person name="Chen C."/>
            <person name="Yan M."/>
            <person name="Daum C."/>
            <person name="Ng V."/>
            <person name="Clum A."/>
            <person name="Steindorff A."/>
            <person name="Ohm R.A."/>
            <person name="Martin F."/>
            <person name="Silar P."/>
            <person name="Natvig D.O."/>
            <person name="Lalanne C."/>
            <person name="Gautier V."/>
            <person name="Ament-Velasquez S.L."/>
            <person name="Kruys A."/>
            <person name="Hutchinson M.I."/>
            <person name="Powell A.J."/>
            <person name="Barry K."/>
            <person name="Miller A.N."/>
            <person name="Grigoriev I.V."/>
            <person name="Debuchy R."/>
            <person name="Gladieux P."/>
            <person name="Hiltunen Thoren M."/>
            <person name="Johannesson H."/>
        </authorList>
    </citation>
    <scope>NUCLEOTIDE SEQUENCE</scope>
    <source>
        <strain evidence="1">CBS 990.96</strain>
    </source>
</reference>
<dbReference type="Proteomes" id="UP001301958">
    <property type="component" value="Unassembled WGS sequence"/>
</dbReference>
<proteinExistence type="predicted"/>
<gene>
    <name evidence="1" type="ORF">QBC38DRAFT_459244</name>
</gene>
<accession>A0AAN7BHK6</accession>